<gene>
    <name evidence="18" type="ORF">Nkreftii_000675</name>
</gene>
<accession>A0A7S8FC05</accession>
<evidence type="ECO:0000256" key="14">
    <source>
        <dbReference type="ARBA" id="ARBA00044550"/>
    </source>
</evidence>
<feature type="domain" description="Helicase ATP-binding" evidence="16">
    <location>
        <begin position="25"/>
        <end position="193"/>
    </location>
</feature>
<dbReference type="GO" id="GO:0006260">
    <property type="term" value="P:DNA replication"/>
    <property type="evidence" value="ECO:0007669"/>
    <property type="project" value="InterPro"/>
</dbReference>
<dbReference type="InterPro" id="IPR004589">
    <property type="entry name" value="DNA_helicase_ATP-dep_RecQ"/>
</dbReference>
<dbReference type="InterPro" id="IPR018982">
    <property type="entry name" value="RQC_domain"/>
</dbReference>
<dbReference type="PANTHER" id="PTHR13710">
    <property type="entry name" value="DNA HELICASE RECQ FAMILY MEMBER"/>
    <property type="match status" value="1"/>
</dbReference>
<evidence type="ECO:0000256" key="4">
    <source>
        <dbReference type="ARBA" id="ARBA00022723"/>
    </source>
</evidence>
<keyword evidence="10" id="KW-0413">Isomerase</keyword>
<comment type="catalytic activity">
    <reaction evidence="11">
        <text>Couples ATP hydrolysis with the unwinding of duplex DNA by translocating in the 3'-5' direction.</text>
        <dbReference type="EC" id="5.6.2.4"/>
    </reaction>
</comment>
<dbReference type="InterPro" id="IPR032284">
    <property type="entry name" value="RecQ_Zn-bd"/>
</dbReference>
<proteinExistence type="inferred from homology"/>
<dbReference type="PROSITE" id="PS00690">
    <property type="entry name" value="DEAH_ATP_HELICASE"/>
    <property type="match status" value="1"/>
</dbReference>
<evidence type="ECO:0000256" key="11">
    <source>
        <dbReference type="ARBA" id="ARBA00034617"/>
    </source>
</evidence>
<keyword evidence="9" id="KW-0238">DNA-binding</keyword>
<dbReference type="Gene3D" id="1.10.150.80">
    <property type="entry name" value="HRDC domain"/>
    <property type="match status" value="1"/>
</dbReference>
<dbReference type="Proteomes" id="UP000593737">
    <property type="component" value="Chromosome"/>
</dbReference>
<evidence type="ECO:0000259" key="16">
    <source>
        <dbReference type="PROSITE" id="PS51192"/>
    </source>
</evidence>
<dbReference type="SUPFAM" id="SSF46785">
    <property type="entry name" value="Winged helix' DNA-binding domain"/>
    <property type="match status" value="1"/>
</dbReference>
<dbReference type="InterPro" id="IPR014001">
    <property type="entry name" value="Helicase_ATP-bd"/>
</dbReference>
<organism evidence="18 19">
    <name type="scientific">Candidatus Nitrospira kreftii</name>
    <dbReference type="NCBI Taxonomy" id="2652173"/>
    <lineage>
        <taxon>Bacteria</taxon>
        <taxon>Pseudomonadati</taxon>
        <taxon>Nitrospirota</taxon>
        <taxon>Nitrospiria</taxon>
        <taxon>Nitrospirales</taxon>
        <taxon>Nitrospiraceae</taxon>
        <taxon>Nitrospira</taxon>
    </lineage>
</organism>
<dbReference type="SUPFAM" id="SSF47819">
    <property type="entry name" value="HRDC-like"/>
    <property type="match status" value="1"/>
</dbReference>
<dbReference type="GO" id="GO:0003677">
    <property type="term" value="F:DNA binding"/>
    <property type="evidence" value="ECO:0007669"/>
    <property type="project" value="UniProtKB-KW"/>
</dbReference>
<dbReference type="Pfam" id="PF00270">
    <property type="entry name" value="DEAD"/>
    <property type="match status" value="1"/>
</dbReference>
<comment type="cofactor">
    <cofactor evidence="1">
        <name>Mg(2+)</name>
        <dbReference type="ChEBI" id="CHEBI:18420"/>
    </cofactor>
</comment>
<dbReference type="Pfam" id="PF00570">
    <property type="entry name" value="HRDC"/>
    <property type="match status" value="1"/>
</dbReference>
<keyword evidence="8" id="KW-0067">ATP-binding</keyword>
<dbReference type="GO" id="GO:0016787">
    <property type="term" value="F:hydrolase activity"/>
    <property type="evidence" value="ECO:0007669"/>
    <property type="project" value="UniProtKB-KW"/>
</dbReference>
<reference evidence="18 19" key="1">
    <citation type="journal article" date="2020" name="ISME J.">
        <title>Enrichment and physiological characterization of a novel comammox Nitrospira indicates ammonium inhibition of complete nitrification.</title>
        <authorList>
            <person name="Sakoula D."/>
            <person name="Koch H."/>
            <person name="Frank J."/>
            <person name="Jetten M.S.M."/>
            <person name="van Kessel M.A.H.J."/>
            <person name="Lucker S."/>
        </authorList>
    </citation>
    <scope>NUCLEOTIDE SEQUENCE [LARGE SCALE GENOMIC DNA]</scope>
    <source>
        <strain evidence="18">Comreactor17</strain>
    </source>
</reference>
<dbReference type="InterPro" id="IPR027417">
    <property type="entry name" value="P-loop_NTPase"/>
</dbReference>
<evidence type="ECO:0000256" key="3">
    <source>
        <dbReference type="ARBA" id="ARBA00005446"/>
    </source>
</evidence>
<evidence type="ECO:0000256" key="2">
    <source>
        <dbReference type="ARBA" id="ARBA00001947"/>
    </source>
</evidence>
<dbReference type="GO" id="GO:0043590">
    <property type="term" value="C:bacterial nucleoid"/>
    <property type="evidence" value="ECO:0007669"/>
    <property type="project" value="TreeGrafter"/>
</dbReference>
<dbReference type="GO" id="GO:0006310">
    <property type="term" value="P:DNA recombination"/>
    <property type="evidence" value="ECO:0007669"/>
    <property type="project" value="InterPro"/>
</dbReference>
<dbReference type="SUPFAM" id="SSF52540">
    <property type="entry name" value="P-loop containing nucleoside triphosphate hydrolases"/>
    <property type="match status" value="1"/>
</dbReference>
<dbReference type="Pfam" id="PF16124">
    <property type="entry name" value="RecQ_Zn_bind"/>
    <property type="match status" value="1"/>
</dbReference>
<dbReference type="GO" id="GO:0005737">
    <property type="term" value="C:cytoplasm"/>
    <property type="evidence" value="ECO:0007669"/>
    <property type="project" value="TreeGrafter"/>
</dbReference>
<dbReference type="AlphaFoldDB" id="A0A7S8FC05"/>
<dbReference type="GO" id="GO:0006281">
    <property type="term" value="P:DNA repair"/>
    <property type="evidence" value="ECO:0007669"/>
    <property type="project" value="InterPro"/>
</dbReference>
<dbReference type="KEGG" id="nkf:Nkreftii_000675"/>
<evidence type="ECO:0000256" key="8">
    <source>
        <dbReference type="ARBA" id="ARBA00022840"/>
    </source>
</evidence>
<sequence length="620" mass="68515">MDSLTRQLKERFGFATFRPGQEDVIHAVLAGRDAMAVMPTGQGKSLCYQLPATLLPGLTLVISPLIALMQDQVSAMKQRKIAAAAFHSGLTGLEKNRVMQDLHHRRVQLLYLAPERMQHDGFLQLLRSLWVSLLVVDEAHCISQWGHDFRPDFLKIGRLRQELTNPPCLALTATATARVQTDLCQRLSLRDPFRLVAGFRRANLALSVHLSQSRQDKLSTLGRLVRETQKGTILVYCATRRAVEEVAAWLGQAYPSVGYYHAGLSDEERRIVHEEFRRGTVRILAATNAFGMGIDKADVRLVVHFDIPGSLEAYYQEVGRAGRDGRLAACALLFHERDVATQEYFIEQASKDPEGTDRAERMKTLLQEMLGYVSTSTCRQLAILEYFSDDAERALGPCGLCDRCVTPVRQATRAASQETTVSARDVLETVSWCMGRFGLNRVVDILRGSRSKALLACGAEECPTYGICRTQSKPSVIAGVKVLIDSGYLRVEGSEYPTLDVTSKGREVLQGLCSVAMGQAADYLSSASVMKPRHSSTVLAGVPAAMPPDRQLVERLRQLRSQLAEEEGVAPFLIFHDKTLKAIAGYKPGTTAALLEIPGIGEMKAERYGRRVLAVVNDDQ</sequence>
<dbReference type="InterPro" id="IPR044876">
    <property type="entry name" value="HRDC_dom_sf"/>
</dbReference>
<evidence type="ECO:0000259" key="17">
    <source>
        <dbReference type="PROSITE" id="PS51194"/>
    </source>
</evidence>
<dbReference type="Pfam" id="PF09382">
    <property type="entry name" value="RQC"/>
    <property type="match status" value="1"/>
</dbReference>
<evidence type="ECO:0000313" key="18">
    <source>
        <dbReference type="EMBL" id="QPD02901.1"/>
    </source>
</evidence>
<dbReference type="InterPro" id="IPR002464">
    <property type="entry name" value="DNA/RNA_helicase_DEAH_CS"/>
</dbReference>
<evidence type="ECO:0000256" key="9">
    <source>
        <dbReference type="ARBA" id="ARBA00023125"/>
    </source>
</evidence>
<dbReference type="InterPro" id="IPR036388">
    <property type="entry name" value="WH-like_DNA-bd_sf"/>
</dbReference>
<dbReference type="Pfam" id="PF00271">
    <property type="entry name" value="Helicase_C"/>
    <property type="match status" value="1"/>
</dbReference>
<dbReference type="GO" id="GO:0009378">
    <property type="term" value="F:four-way junction helicase activity"/>
    <property type="evidence" value="ECO:0007669"/>
    <property type="project" value="TreeGrafter"/>
</dbReference>
<dbReference type="Gene3D" id="3.40.50.300">
    <property type="entry name" value="P-loop containing nucleotide triphosphate hydrolases"/>
    <property type="match status" value="2"/>
</dbReference>
<evidence type="ECO:0000256" key="10">
    <source>
        <dbReference type="ARBA" id="ARBA00023235"/>
    </source>
</evidence>
<evidence type="ECO:0000256" key="12">
    <source>
        <dbReference type="ARBA" id="ARBA00034808"/>
    </source>
</evidence>
<dbReference type="EC" id="5.6.2.4" evidence="12"/>
<comment type="cofactor">
    <cofactor evidence="2">
        <name>Zn(2+)</name>
        <dbReference type="ChEBI" id="CHEBI:29105"/>
    </cofactor>
</comment>
<dbReference type="FunFam" id="3.40.50.300:FF:000296">
    <property type="entry name" value="ATP-dependent DNA helicase RecQ"/>
    <property type="match status" value="1"/>
</dbReference>
<dbReference type="PROSITE" id="PS50967">
    <property type="entry name" value="HRDC"/>
    <property type="match status" value="1"/>
</dbReference>
<keyword evidence="5" id="KW-0547">Nucleotide-binding</keyword>
<dbReference type="GO" id="GO:0043138">
    <property type="term" value="F:3'-5' DNA helicase activity"/>
    <property type="evidence" value="ECO:0007669"/>
    <property type="project" value="UniProtKB-EC"/>
</dbReference>
<dbReference type="NCBIfam" id="TIGR00614">
    <property type="entry name" value="recQ_fam"/>
    <property type="match status" value="1"/>
</dbReference>
<dbReference type="PROSITE" id="PS51192">
    <property type="entry name" value="HELICASE_ATP_BIND_1"/>
    <property type="match status" value="1"/>
</dbReference>
<evidence type="ECO:0000256" key="5">
    <source>
        <dbReference type="ARBA" id="ARBA00022741"/>
    </source>
</evidence>
<dbReference type="CDD" id="cd17920">
    <property type="entry name" value="DEXHc_RecQ"/>
    <property type="match status" value="1"/>
</dbReference>
<dbReference type="SMART" id="SM00490">
    <property type="entry name" value="HELICc"/>
    <property type="match status" value="1"/>
</dbReference>
<dbReference type="InterPro" id="IPR002121">
    <property type="entry name" value="HRDC_dom"/>
</dbReference>
<feature type="domain" description="Helicase C-terminal" evidence="17">
    <location>
        <begin position="220"/>
        <end position="370"/>
    </location>
</feature>
<evidence type="ECO:0000313" key="19">
    <source>
        <dbReference type="Proteomes" id="UP000593737"/>
    </source>
</evidence>
<comment type="similarity">
    <text evidence="3">Belongs to the helicase family. RecQ subfamily.</text>
</comment>
<dbReference type="InterPro" id="IPR010997">
    <property type="entry name" value="HRDC-like_sf"/>
</dbReference>
<keyword evidence="4" id="KW-0479">Metal-binding</keyword>
<dbReference type="InterPro" id="IPR011545">
    <property type="entry name" value="DEAD/DEAH_box_helicase_dom"/>
</dbReference>
<keyword evidence="7" id="KW-0347">Helicase</keyword>
<dbReference type="GO" id="GO:0046872">
    <property type="term" value="F:metal ion binding"/>
    <property type="evidence" value="ECO:0007669"/>
    <property type="project" value="UniProtKB-KW"/>
</dbReference>
<evidence type="ECO:0000256" key="6">
    <source>
        <dbReference type="ARBA" id="ARBA00022801"/>
    </source>
</evidence>
<dbReference type="PROSITE" id="PS51194">
    <property type="entry name" value="HELICASE_CTER"/>
    <property type="match status" value="1"/>
</dbReference>
<feature type="domain" description="HRDC" evidence="15">
    <location>
        <begin position="546"/>
        <end position="620"/>
    </location>
</feature>
<dbReference type="GO" id="GO:0005524">
    <property type="term" value="F:ATP binding"/>
    <property type="evidence" value="ECO:0007669"/>
    <property type="project" value="UniProtKB-KW"/>
</dbReference>
<dbReference type="EMBL" id="CP047423">
    <property type="protein sequence ID" value="QPD02901.1"/>
    <property type="molecule type" value="Genomic_DNA"/>
</dbReference>
<keyword evidence="6" id="KW-0378">Hydrolase</keyword>
<dbReference type="SMART" id="SM00487">
    <property type="entry name" value="DEXDc"/>
    <property type="match status" value="1"/>
</dbReference>
<dbReference type="PANTHER" id="PTHR13710:SF105">
    <property type="entry name" value="ATP-DEPENDENT DNA HELICASE Q1"/>
    <property type="match status" value="1"/>
</dbReference>
<dbReference type="InterPro" id="IPR001650">
    <property type="entry name" value="Helicase_C-like"/>
</dbReference>
<evidence type="ECO:0000256" key="13">
    <source>
        <dbReference type="ARBA" id="ARBA00044535"/>
    </source>
</evidence>
<evidence type="ECO:0000259" key="15">
    <source>
        <dbReference type="PROSITE" id="PS50967"/>
    </source>
</evidence>
<protein>
    <recommendedName>
        <fullName evidence="13">ATP-dependent DNA helicase RecQ</fullName>
        <ecNumber evidence="12">5.6.2.4</ecNumber>
    </recommendedName>
    <alternativeName>
        <fullName evidence="14">DNA 3'-5' helicase RecQ</fullName>
    </alternativeName>
</protein>
<dbReference type="InterPro" id="IPR036390">
    <property type="entry name" value="WH_DNA-bd_sf"/>
</dbReference>
<dbReference type="GO" id="GO:0030894">
    <property type="term" value="C:replisome"/>
    <property type="evidence" value="ECO:0007669"/>
    <property type="project" value="TreeGrafter"/>
</dbReference>
<dbReference type="SMART" id="SM00956">
    <property type="entry name" value="RQC"/>
    <property type="match status" value="1"/>
</dbReference>
<dbReference type="SMART" id="SM00341">
    <property type="entry name" value="HRDC"/>
    <property type="match status" value="1"/>
</dbReference>
<evidence type="ECO:0000256" key="1">
    <source>
        <dbReference type="ARBA" id="ARBA00001946"/>
    </source>
</evidence>
<dbReference type="Gene3D" id="1.10.10.10">
    <property type="entry name" value="Winged helix-like DNA-binding domain superfamily/Winged helix DNA-binding domain"/>
    <property type="match status" value="1"/>
</dbReference>
<name>A0A7S8FC05_9BACT</name>
<evidence type="ECO:0000256" key="7">
    <source>
        <dbReference type="ARBA" id="ARBA00022806"/>
    </source>
</evidence>